<name>A0ABN3Q4G6_9ACTN</name>
<feature type="region of interest" description="Disordered" evidence="1">
    <location>
        <begin position="1"/>
        <end position="46"/>
    </location>
</feature>
<keyword evidence="3" id="KW-1185">Reference proteome</keyword>
<evidence type="ECO:0008006" key="4">
    <source>
        <dbReference type="Google" id="ProtNLM"/>
    </source>
</evidence>
<dbReference type="EMBL" id="BAAATD010000008">
    <property type="protein sequence ID" value="GAA2615723.1"/>
    <property type="molecule type" value="Genomic_DNA"/>
</dbReference>
<evidence type="ECO:0000313" key="2">
    <source>
        <dbReference type="EMBL" id="GAA2615723.1"/>
    </source>
</evidence>
<accession>A0ABN3Q4G6</accession>
<organism evidence="2 3">
    <name type="scientific">Actinomadura fulvescens</name>
    <dbReference type="NCBI Taxonomy" id="46160"/>
    <lineage>
        <taxon>Bacteria</taxon>
        <taxon>Bacillati</taxon>
        <taxon>Actinomycetota</taxon>
        <taxon>Actinomycetes</taxon>
        <taxon>Streptosporangiales</taxon>
        <taxon>Thermomonosporaceae</taxon>
        <taxon>Actinomadura</taxon>
    </lineage>
</organism>
<dbReference type="SUPFAM" id="SSF82607">
    <property type="entry name" value="YbaB-like"/>
    <property type="match status" value="1"/>
</dbReference>
<feature type="compositionally biased region" description="Basic and acidic residues" evidence="1">
    <location>
        <begin position="1"/>
        <end position="31"/>
    </location>
</feature>
<gene>
    <name evidence="2" type="ORF">GCM10010411_58450</name>
</gene>
<comment type="caution">
    <text evidence="2">The sequence shown here is derived from an EMBL/GenBank/DDBJ whole genome shotgun (WGS) entry which is preliminary data.</text>
</comment>
<proteinExistence type="predicted"/>
<evidence type="ECO:0000313" key="3">
    <source>
        <dbReference type="Proteomes" id="UP001501509"/>
    </source>
</evidence>
<evidence type="ECO:0000256" key="1">
    <source>
        <dbReference type="SAM" id="MobiDB-lite"/>
    </source>
</evidence>
<dbReference type="InterPro" id="IPR036894">
    <property type="entry name" value="YbaB-like_sf"/>
</dbReference>
<reference evidence="2 3" key="1">
    <citation type="journal article" date="2019" name="Int. J. Syst. Evol. Microbiol.">
        <title>The Global Catalogue of Microorganisms (GCM) 10K type strain sequencing project: providing services to taxonomists for standard genome sequencing and annotation.</title>
        <authorList>
            <consortium name="The Broad Institute Genomics Platform"/>
            <consortium name="The Broad Institute Genome Sequencing Center for Infectious Disease"/>
            <person name="Wu L."/>
            <person name="Ma J."/>
        </authorList>
    </citation>
    <scope>NUCLEOTIDE SEQUENCE [LARGE SCALE GENOMIC DNA]</scope>
    <source>
        <strain evidence="2 3">JCM 6833</strain>
    </source>
</reference>
<sequence length="140" mass="14860">MARERLASLRTGDGRTGRDTGRGADRADADAPRTAMRGTGTADDERVRATAAGGRLVGLQLDPRTLRQPPDQLGAHIAAAANAALDDLRARAETADTEQPPDPAALAQTLRDVQEQGLRQLELISQSLSEATARIQGSRR</sequence>
<dbReference type="Gene3D" id="3.30.1310.10">
    <property type="entry name" value="Nucleoid-associated protein YbaB-like domain"/>
    <property type="match status" value="1"/>
</dbReference>
<dbReference type="Proteomes" id="UP001501509">
    <property type="component" value="Unassembled WGS sequence"/>
</dbReference>
<protein>
    <recommendedName>
        <fullName evidence="4">YbaB/EbfC DNA-binding family protein</fullName>
    </recommendedName>
</protein>